<dbReference type="EMBL" id="KK916148">
    <property type="protein sequence ID" value="KDP20373.1"/>
    <property type="molecule type" value="Genomic_DNA"/>
</dbReference>
<accession>A0A067JCA4</accession>
<gene>
    <name evidence="2" type="ORF">JCGZ_05256</name>
</gene>
<dbReference type="AlphaFoldDB" id="A0A067JCA4"/>
<feature type="region of interest" description="Disordered" evidence="1">
    <location>
        <begin position="63"/>
        <end position="85"/>
    </location>
</feature>
<evidence type="ECO:0000313" key="2">
    <source>
        <dbReference type="EMBL" id="KDP20373.1"/>
    </source>
</evidence>
<reference evidence="2 3" key="1">
    <citation type="journal article" date="2014" name="PLoS ONE">
        <title>Global Analysis of Gene Expression Profiles in Physic Nut (Jatropha curcas L.) Seedlings Exposed to Salt Stress.</title>
        <authorList>
            <person name="Zhang L."/>
            <person name="Zhang C."/>
            <person name="Wu P."/>
            <person name="Chen Y."/>
            <person name="Li M."/>
            <person name="Jiang H."/>
            <person name="Wu G."/>
        </authorList>
    </citation>
    <scope>NUCLEOTIDE SEQUENCE [LARGE SCALE GENOMIC DNA]</scope>
    <source>
        <strain evidence="3">cv. GZQX0401</strain>
        <tissue evidence="2">Young leaves</tissue>
    </source>
</reference>
<name>A0A067JCA4_JATCU</name>
<dbReference type="Proteomes" id="UP000027138">
    <property type="component" value="Unassembled WGS sequence"/>
</dbReference>
<sequence>MGSECNPSKHRYDITMSKRTRKPLKSNMPQAHADLRGEDNLLAKVDEDRKSLKQLINGIANNVEETKEDSENRGRNSLGQHFSEEEKQLQLMRRQNQQGLQAVKLKGIMGRYVKVLSHLIKVKRDSTRTNIRPRKKPVLHLAM</sequence>
<evidence type="ECO:0000313" key="3">
    <source>
        <dbReference type="Proteomes" id="UP000027138"/>
    </source>
</evidence>
<dbReference type="KEGG" id="jcu:105650350"/>
<keyword evidence="3" id="KW-1185">Reference proteome</keyword>
<feature type="region of interest" description="Disordered" evidence="1">
    <location>
        <begin position="1"/>
        <end position="35"/>
    </location>
</feature>
<organism evidence="2 3">
    <name type="scientific">Jatropha curcas</name>
    <name type="common">Barbados nut</name>
    <dbReference type="NCBI Taxonomy" id="180498"/>
    <lineage>
        <taxon>Eukaryota</taxon>
        <taxon>Viridiplantae</taxon>
        <taxon>Streptophyta</taxon>
        <taxon>Embryophyta</taxon>
        <taxon>Tracheophyta</taxon>
        <taxon>Spermatophyta</taxon>
        <taxon>Magnoliopsida</taxon>
        <taxon>eudicotyledons</taxon>
        <taxon>Gunneridae</taxon>
        <taxon>Pentapetalae</taxon>
        <taxon>rosids</taxon>
        <taxon>fabids</taxon>
        <taxon>Malpighiales</taxon>
        <taxon>Euphorbiaceae</taxon>
        <taxon>Crotonoideae</taxon>
        <taxon>Jatropheae</taxon>
        <taxon>Jatropha</taxon>
    </lineage>
</organism>
<dbReference type="OrthoDB" id="1928482at2759"/>
<dbReference type="STRING" id="180498.A0A067JCA4"/>
<evidence type="ECO:0000256" key="1">
    <source>
        <dbReference type="SAM" id="MobiDB-lite"/>
    </source>
</evidence>
<proteinExistence type="predicted"/>
<protein>
    <submittedName>
        <fullName evidence="2">Uncharacterized protein</fullName>
    </submittedName>
</protein>